<evidence type="ECO:0000313" key="3">
    <source>
        <dbReference type="Proteomes" id="UP000602510"/>
    </source>
</evidence>
<dbReference type="AlphaFoldDB" id="A0A833WUP6"/>
<protein>
    <submittedName>
        <fullName evidence="2">Uncharacterized protein</fullName>
    </submittedName>
</protein>
<organism evidence="2 3">
    <name type="scientific">Phytophthora infestans</name>
    <name type="common">Potato late blight agent</name>
    <name type="synonym">Botrytis infestans</name>
    <dbReference type="NCBI Taxonomy" id="4787"/>
    <lineage>
        <taxon>Eukaryota</taxon>
        <taxon>Sar</taxon>
        <taxon>Stramenopiles</taxon>
        <taxon>Oomycota</taxon>
        <taxon>Peronosporomycetes</taxon>
        <taxon>Peronosporales</taxon>
        <taxon>Peronosporaceae</taxon>
        <taxon>Phytophthora</taxon>
    </lineage>
</organism>
<keyword evidence="3" id="KW-1185">Reference proteome</keyword>
<evidence type="ECO:0000313" key="2">
    <source>
        <dbReference type="EMBL" id="KAF4038076.1"/>
    </source>
</evidence>
<dbReference type="Proteomes" id="UP000602510">
    <property type="component" value="Unassembled WGS sequence"/>
</dbReference>
<name>A0A833WUP6_PHYIN</name>
<comment type="caution">
    <text evidence="2">The sequence shown here is derived from an EMBL/GenBank/DDBJ whole genome shotgun (WGS) entry which is preliminary data.</text>
</comment>
<gene>
    <name evidence="2" type="ORF">GN244_ATG09850</name>
</gene>
<sequence length="308" mass="34100">MIYTRAIFSYRVDESQANRSVISVMPPLGTKAQYVRLVAELPRGVLSIAEVEVFTEQSHVLSQYAGGTPVRAAYHPGGKCGSLEEPFRYTFGGMPSEGAWTLAVEDTAVNGSNLTPPRPNTTAGGISDCGSTPRSTATWDGLDETERDHLDIDGNGLLDSIEADTYLRRYSPNGYTELSSNNWERELKEFMLSYQEYGAVQRLRDLSERQLRLPSSVCSAECLAAIKLDPYYYVGLDGDRALKLLRVVGDRIVKYVPDAGFRGLDAFTFSVAVTGQESLVLGTIQLAVKECEDPECRMSIFLLHRKMR</sequence>
<proteinExistence type="predicted"/>
<feature type="region of interest" description="Disordered" evidence="1">
    <location>
        <begin position="111"/>
        <end position="135"/>
    </location>
</feature>
<reference evidence="2" key="1">
    <citation type="submission" date="2020-04" db="EMBL/GenBank/DDBJ databases">
        <title>Hybrid Assembly of Korean Phytophthora infestans isolates.</title>
        <authorList>
            <person name="Prokchorchik M."/>
            <person name="Lee Y."/>
            <person name="Seo J."/>
            <person name="Cho J.-H."/>
            <person name="Park Y.-E."/>
            <person name="Jang D.-C."/>
            <person name="Im J.-S."/>
            <person name="Choi J.-G."/>
            <person name="Park H.-J."/>
            <person name="Lee G.-B."/>
            <person name="Lee Y.-G."/>
            <person name="Hong S.-Y."/>
            <person name="Cho K."/>
            <person name="Sohn K.H."/>
        </authorList>
    </citation>
    <scope>NUCLEOTIDE SEQUENCE</scope>
    <source>
        <strain evidence="2">KR_1_A1</strain>
    </source>
</reference>
<dbReference type="EMBL" id="WSZM01000219">
    <property type="protein sequence ID" value="KAF4038076.1"/>
    <property type="molecule type" value="Genomic_DNA"/>
</dbReference>
<accession>A0A833WUP6</accession>
<evidence type="ECO:0000256" key="1">
    <source>
        <dbReference type="SAM" id="MobiDB-lite"/>
    </source>
</evidence>